<dbReference type="Proteomes" id="UP001056429">
    <property type="component" value="Unassembled WGS sequence"/>
</dbReference>
<name>A0A9J6NYY4_9CLOT</name>
<keyword evidence="2" id="KW-1185">Reference proteome</keyword>
<dbReference type="RefSeq" id="WP_250857697.1">
    <property type="nucleotide sequence ID" value="NZ_JAGSOJ010000001.1"/>
</dbReference>
<evidence type="ECO:0000313" key="2">
    <source>
        <dbReference type="Proteomes" id="UP001056429"/>
    </source>
</evidence>
<dbReference type="AlphaFoldDB" id="A0A9J6NYY4"/>
<reference evidence="1" key="1">
    <citation type="journal article" date="2021" name="mSystems">
        <title>Bacteria and Archaea Synergistically Convert Glycine Betaine to Biogenic Methane in the Formosa Cold Seep of the South China Sea.</title>
        <authorList>
            <person name="Li L."/>
            <person name="Zhang W."/>
            <person name="Zhang S."/>
            <person name="Song L."/>
            <person name="Sun Q."/>
            <person name="Zhang H."/>
            <person name="Xiang H."/>
            <person name="Dong X."/>
        </authorList>
    </citation>
    <scope>NUCLEOTIDE SEQUENCE</scope>
    <source>
        <strain evidence="1">ZWT</strain>
    </source>
</reference>
<gene>
    <name evidence="1" type="ORF">KDK92_03680</name>
</gene>
<proteinExistence type="predicted"/>
<comment type="caution">
    <text evidence="1">The sequence shown here is derived from an EMBL/GenBank/DDBJ whole genome shotgun (WGS) entry which is preliminary data.</text>
</comment>
<protein>
    <submittedName>
        <fullName evidence="1">Uncharacterized protein</fullName>
    </submittedName>
</protein>
<reference evidence="1" key="2">
    <citation type="submission" date="2021-04" db="EMBL/GenBank/DDBJ databases">
        <authorList>
            <person name="Dong X."/>
        </authorList>
    </citation>
    <scope>NUCLEOTIDE SEQUENCE</scope>
    <source>
        <strain evidence="1">ZWT</strain>
    </source>
</reference>
<organism evidence="1 2">
    <name type="scientific">Oceanirhabdus seepicola</name>
    <dbReference type="NCBI Taxonomy" id="2828781"/>
    <lineage>
        <taxon>Bacteria</taxon>
        <taxon>Bacillati</taxon>
        <taxon>Bacillota</taxon>
        <taxon>Clostridia</taxon>
        <taxon>Eubacteriales</taxon>
        <taxon>Clostridiaceae</taxon>
        <taxon>Oceanirhabdus</taxon>
    </lineage>
</organism>
<evidence type="ECO:0000313" key="1">
    <source>
        <dbReference type="EMBL" id="MCM1988829.1"/>
    </source>
</evidence>
<dbReference type="EMBL" id="JAGSOJ010000001">
    <property type="protein sequence ID" value="MCM1988829.1"/>
    <property type="molecule type" value="Genomic_DNA"/>
</dbReference>
<sequence length="380" mass="45203">MNDKLTIGKDDVNRKYSGIISYLQNKYENKLRTYEEENILIVEYDKENFSLTLFNIIPDSLDNILIREELKVQDSSISGIVLDVILANCILKYLNDKYDNREQLNKLLMCLHKSDLKSIYNIRIKDETNDDVKKNIKYILNKSESIRKELIEKDNIYCDICLDNISEKIDISKSDYDDLIFKQNNVEDYIEENIDRFEKINSNLIDKVLLFGETFKIQYIRNIFSRKYSYIKEKISVIKLYNDIVSIKTNTIQDEKGIKILNINPKVKDKYVFNNVYFVYEDIKAKIIDYGNVYLENNPRVYEFRIKFSLKLSIDVEFIETQKGKYGEEVLKNHIFKLYNPCFYTGDVIQIKIYMDQEGIMKFDIINVENNINVYFEIVQ</sequence>
<accession>A0A9J6NYY4</accession>